<accession>A0A9P6T650</accession>
<dbReference type="GO" id="GO:0031028">
    <property type="term" value="P:septation initiation signaling"/>
    <property type="evidence" value="ECO:0007669"/>
    <property type="project" value="TreeGrafter"/>
</dbReference>
<reference evidence="4" key="1">
    <citation type="submission" date="2013-11" db="EMBL/GenBank/DDBJ databases">
        <title>Genome sequence of the fusiform rust pathogen reveals effectors for host alternation and coevolution with pine.</title>
        <authorList>
            <consortium name="DOE Joint Genome Institute"/>
            <person name="Smith K."/>
            <person name="Pendleton A."/>
            <person name="Kubisiak T."/>
            <person name="Anderson C."/>
            <person name="Salamov A."/>
            <person name="Aerts A."/>
            <person name="Riley R."/>
            <person name="Clum A."/>
            <person name="Lindquist E."/>
            <person name="Ence D."/>
            <person name="Campbell M."/>
            <person name="Kronenberg Z."/>
            <person name="Feau N."/>
            <person name="Dhillon B."/>
            <person name="Hamelin R."/>
            <person name="Burleigh J."/>
            <person name="Smith J."/>
            <person name="Yandell M."/>
            <person name="Nelson C."/>
            <person name="Grigoriev I."/>
            <person name="Davis J."/>
        </authorList>
    </citation>
    <scope>NUCLEOTIDE SEQUENCE</scope>
    <source>
        <strain evidence="4">G11</strain>
    </source>
</reference>
<feature type="compositionally biased region" description="Low complexity" evidence="3">
    <location>
        <begin position="1452"/>
        <end position="1464"/>
    </location>
</feature>
<dbReference type="PANTHER" id="PTHR47566:SF1">
    <property type="entry name" value="PROTEIN NUD1"/>
    <property type="match status" value="1"/>
</dbReference>
<feature type="compositionally biased region" description="Acidic residues" evidence="3">
    <location>
        <begin position="787"/>
        <end position="808"/>
    </location>
</feature>
<dbReference type="Gene3D" id="3.80.10.10">
    <property type="entry name" value="Ribonuclease Inhibitor"/>
    <property type="match status" value="2"/>
</dbReference>
<keyword evidence="5" id="KW-1185">Reference proteome</keyword>
<feature type="compositionally biased region" description="Low complexity" evidence="3">
    <location>
        <begin position="861"/>
        <end position="874"/>
    </location>
</feature>
<feature type="compositionally biased region" description="Low complexity" evidence="3">
    <location>
        <begin position="292"/>
        <end position="306"/>
    </location>
</feature>
<proteinExistence type="predicted"/>
<comment type="caution">
    <text evidence="4">The sequence shown here is derived from an EMBL/GenBank/DDBJ whole genome shotgun (WGS) entry which is preliminary data.</text>
</comment>
<evidence type="ECO:0000256" key="2">
    <source>
        <dbReference type="ARBA" id="ARBA00022737"/>
    </source>
</evidence>
<dbReference type="SUPFAM" id="SSF52058">
    <property type="entry name" value="L domain-like"/>
    <property type="match status" value="1"/>
</dbReference>
<feature type="compositionally biased region" description="Polar residues" evidence="3">
    <location>
        <begin position="65"/>
        <end position="83"/>
    </location>
</feature>
<dbReference type="InterPro" id="IPR001611">
    <property type="entry name" value="Leu-rich_rpt"/>
</dbReference>
<dbReference type="PANTHER" id="PTHR47566">
    <property type="match status" value="1"/>
</dbReference>
<dbReference type="OrthoDB" id="7451790at2759"/>
<dbReference type="SMART" id="SM00369">
    <property type="entry name" value="LRR_TYP"/>
    <property type="match status" value="6"/>
</dbReference>
<feature type="compositionally biased region" description="Polar residues" evidence="3">
    <location>
        <begin position="280"/>
        <end position="291"/>
    </location>
</feature>
<feature type="region of interest" description="Disordered" evidence="3">
    <location>
        <begin position="781"/>
        <end position="899"/>
    </location>
</feature>
<protein>
    <submittedName>
        <fullName evidence="4">Uncharacterized protein</fullName>
    </submittedName>
</protein>
<evidence type="ECO:0000256" key="3">
    <source>
        <dbReference type="SAM" id="MobiDB-lite"/>
    </source>
</evidence>
<feature type="region of interest" description="Disordered" evidence="3">
    <location>
        <begin position="682"/>
        <end position="745"/>
    </location>
</feature>
<dbReference type="InterPro" id="IPR003591">
    <property type="entry name" value="Leu-rich_rpt_typical-subtyp"/>
</dbReference>
<feature type="region of interest" description="Disordered" evidence="3">
    <location>
        <begin position="236"/>
        <end position="325"/>
    </location>
</feature>
<feature type="compositionally biased region" description="Polar residues" evidence="3">
    <location>
        <begin position="570"/>
        <end position="581"/>
    </location>
</feature>
<feature type="region of interest" description="Disordered" evidence="3">
    <location>
        <begin position="433"/>
        <end position="481"/>
    </location>
</feature>
<feature type="compositionally biased region" description="Acidic residues" evidence="3">
    <location>
        <begin position="612"/>
        <end position="625"/>
    </location>
</feature>
<keyword evidence="1" id="KW-0433">Leucine-rich repeat</keyword>
<feature type="region of interest" description="Disordered" evidence="3">
    <location>
        <begin position="192"/>
        <end position="223"/>
    </location>
</feature>
<feature type="region of interest" description="Disordered" evidence="3">
    <location>
        <begin position="1"/>
        <end position="88"/>
    </location>
</feature>
<feature type="region of interest" description="Disordered" evidence="3">
    <location>
        <begin position="1445"/>
        <end position="1464"/>
    </location>
</feature>
<feature type="compositionally biased region" description="Polar residues" evidence="3">
    <location>
        <begin position="814"/>
        <end position="826"/>
    </location>
</feature>
<dbReference type="InterPro" id="IPR032675">
    <property type="entry name" value="LRR_dom_sf"/>
</dbReference>
<dbReference type="SUPFAM" id="SSF52047">
    <property type="entry name" value="RNI-like"/>
    <property type="match status" value="1"/>
</dbReference>
<organism evidence="4 5">
    <name type="scientific">Cronartium quercuum f. sp. fusiforme G11</name>
    <dbReference type="NCBI Taxonomy" id="708437"/>
    <lineage>
        <taxon>Eukaryota</taxon>
        <taxon>Fungi</taxon>
        <taxon>Dikarya</taxon>
        <taxon>Basidiomycota</taxon>
        <taxon>Pucciniomycotina</taxon>
        <taxon>Pucciniomycetes</taxon>
        <taxon>Pucciniales</taxon>
        <taxon>Coleosporiaceae</taxon>
        <taxon>Cronartium</taxon>
    </lineage>
</organism>
<feature type="compositionally biased region" description="Polar residues" evidence="3">
    <location>
        <begin position="445"/>
        <end position="465"/>
    </location>
</feature>
<feature type="region of interest" description="Disordered" evidence="3">
    <location>
        <begin position="114"/>
        <end position="163"/>
    </location>
</feature>
<dbReference type="EMBL" id="MU167443">
    <property type="protein sequence ID" value="KAG0140451.1"/>
    <property type="molecule type" value="Genomic_DNA"/>
</dbReference>
<evidence type="ECO:0000313" key="5">
    <source>
        <dbReference type="Proteomes" id="UP000886653"/>
    </source>
</evidence>
<name>A0A9P6T650_9BASI</name>
<sequence length="1484" mass="163492">MATIKPIWQTDELSQEWVNQSNSNSNSNSNLSHQHPPTTTTTRHPSHSNSSTTSHSHSRIPIRINHTNHTINSNPLSGSSIVVNQDLPPEPTPPWLKAAVDGMVEDVLGKRPGPLQKIFQQPKKHSPTPTRQRKLPSISPPSNPQIRIRSDHSSSSADASRPVSDGLICKETFDFAVPRSNTSWRSLQHFSASDISSDEPSVSSLVDQGEQLHPEPIPPYYLRRPTRLGEFEVIEEVSEEPSLDYPPPPSEFDESGRDYASGSLPSSSHPPSIPFAHQTPLLNHQRQSSLLSQETSSNHQSQTSNSRKLASSKQHTTPDDQKSNEERIFHFTYDTFARKHLSRLVEEIDGFSSAAVSLVHHTSPKIHVLLGSPGEIASSNVSRSISRGLAHSTPPLASLHAGHTPFRPLASFTQRAREEAAWRESFLKPSAYATESVSGPGHDFPSSSDTDANVNLNPESNSFEPQGQFPATAPQSEVARSSKRIRLLSTLSLKDSVLVATQRHSKRHALPVQVQPIVSKEEPQQPAPRDRLAEARALMERIKAKTTVVAPTPVIEQQSLDDGRFATPRPRNSTPLTASSIPRQWRQEEEEEQEQQLEPSQESLVPGSMVEHEEEDEDRDFEWSIDDQPSPADNQRPRALRSSSESVTERDSNLNSIHQRLASAAAASLRQALHDSAAGVIPVSNLPRRPSPFGSARSSTASSSRRHFATQPALSASDAEVLRKPKHHGLPASEPAVKKPKQHGLMTIGPADVEELLLDQQRVGGMVFDANRGKWRRVGSLEKAEEAADDAVDGVREDDDDDDEEEDIFKDIESLNSRLTPGTTTEQSPMVQPPPPPKSVLKSSPPAPTPASPIDEEFIGSSSSPSARPNRSVSFQDGRKNGKIVGLDRTEETEETISVSTRTRRIGAALEELMAVGSGGIGGSVMGGENSIVSTRAKKIRPKGRRSSSTGPATISCQSPSLVGTTNTSEEYSFGISREKLLRLITDIEPFEPLWDQLKVISLAGKRLESLLRLDELLPRLDQVDLHANELSFLTGLPTSVRMLLVCENRLTDLASFGHLTNLERLDVSRNGLTSLEQLSGLRHLRELKADENEIRSLEGLAGLDALVKVSLKGNKLKKVRLEGFAWARLEVLNLSRNQIDEVSGLDQLQSVYLLNLDHNQLYSLVVLEPMPNLRVLRISDNHLEQVDVSGFMNLRTLYVDQNDLLEIVGAGRLRKLENLSARDQRGGELSLPMNQIRDVKRLYLGGNPIPSAFPSQRFYNLVYLELAMCQCRALPLDLASVMPNVRSVNLNYNFLTELGPLAGLSRLQKLTVVGSRLKEFGRPLISVLESLPELELLDLRMNPFNAAFYAPLVAEGQGGGPAHMSEYEIIASVPRSSIPGSKVWASMDERFRKALPNEYYLRRTTYRALVIGTNVRLKILDGLIVDEPERKKMGKFLRGLGRKIDQRKASRTTTPDASSATPAELSGIRSAVSELVGAANDRV</sequence>
<feature type="compositionally biased region" description="Low complexity" evidence="3">
    <location>
        <begin position="261"/>
        <end position="270"/>
    </location>
</feature>
<dbReference type="SMART" id="SM00365">
    <property type="entry name" value="LRR_SD22"/>
    <property type="match status" value="4"/>
</dbReference>
<keyword evidence="2" id="KW-0677">Repeat</keyword>
<feature type="compositionally biased region" description="Basic residues" evidence="3">
    <location>
        <begin position="937"/>
        <end position="946"/>
    </location>
</feature>
<dbReference type="InterPro" id="IPR052574">
    <property type="entry name" value="CDIRP"/>
</dbReference>
<feature type="compositionally biased region" description="Basic residues" evidence="3">
    <location>
        <begin position="122"/>
        <end position="134"/>
    </location>
</feature>
<dbReference type="GO" id="GO:0035591">
    <property type="term" value="F:signaling adaptor activity"/>
    <property type="evidence" value="ECO:0007669"/>
    <property type="project" value="TreeGrafter"/>
</dbReference>
<feature type="region of interest" description="Disordered" evidence="3">
    <location>
        <begin position="553"/>
        <end position="652"/>
    </location>
</feature>
<feature type="compositionally biased region" description="Polar residues" evidence="3">
    <location>
        <begin position="947"/>
        <end position="969"/>
    </location>
</feature>
<evidence type="ECO:0000313" key="4">
    <source>
        <dbReference type="EMBL" id="KAG0140451.1"/>
    </source>
</evidence>
<feature type="region of interest" description="Disordered" evidence="3">
    <location>
        <begin position="937"/>
        <end position="969"/>
    </location>
</feature>
<feature type="compositionally biased region" description="Low complexity" evidence="3">
    <location>
        <begin position="192"/>
        <end position="204"/>
    </location>
</feature>
<feature type="compositionally biased region" description="Basic and acidic residues" evidence="3">
    <location>
        <begin position="316"/>
        <end position="325"/>
    </location>
</feature>
<evidence type="ECO:0000256" key="1">
    <source>
        <dbReference type="ARBA" id="ARBA00022614"/>
    </source>
</evidence>
<feature type="compositionally biased region" description="Low complexity" evidence="3">
    <location>
        <begin position="19"/>
        <end position="55"/>
    </location>
</feature>
<dbReference type="PROSITE" id="PS51450">
    <property type="entry name" value="LRR"/>
    <property type="match status" value="3"/>
</dbReference>
<dbReference type="Proteomes" id="UP000886653">
    <property type="component" value="Unassembled WGS sequence"/>
</dbReference>
<gene>
    <name evidence="4" type="ORF">CROQUDRAFT_665149</name>
</gene>
<dbReference type="GO" id="GO:0061499">
    <property type="term" value="C:outer plaque of mitotic spindle pole body"/>
    <property type="evidence" value="ECO:0007669"/>
    <property type="project" value="TreeGrafter"/>
</dbReference>
<dbReference type="Pfam" id="PF13855">
    <property type="entry name" value="LRR_8"/>
    <property type="match status" value="2"/>
</dbReference>
<dbReference type="GO" id="GO:1902412">
    <property type="term" value="P:regulation of mitotic cytokinesis"/>
    <property type="evidence" value="ECO:0007669"/>
    <property type="project" value="TreeGrafter"/>
</dbReference>